<dbReference type="Proteomes" id="UP001353858">
    <property type="component" value="Unassembled WGS sequence"/>
</dbReference>
<dbReference type="EC" id="2.5.1.18" evidence="5"/>
<dbReference type="GO" id="GO:0005789">
    <property type="term" value="C:endoplasmic reticulum membrane"/>
    <property type="evidence" value="ECO:0007669"/>
    <property type="project" value="UniProtKB-SubCell"/>
</dbReference>
<comment type="catalytic activity">
    <reaction evidence="16">
        <text>RX + glutathione = an S-substituted glutathione + a halide anion + H(+)</text>
        <dbReference type="Rhea" id="RHEA:16437"/>
        <dbReference type="ChEBI" id="CHEBI:15378"/>
        <dbReference type="ChEBI" id="CHEBI:16042"/>
        <dbReference type="ChEBI" id="CHEBI:17792"/>
        <dbReference type="ChEBI" id="CHEBI:57925"/>
        <dbReference type="ChEBI" id="CHEBI:90779"/>
        <dbReference type="EC" id="2.5.1.18"/>
    </reaction>
    <physiologicalReaction direction="left-to-right" evidence="16">
        <dbReference type="Rhea" id="RHEA:16438"/>
    </physiologicalReaction>
</comment>
<dbReference type="InterPro" id="IPR040162">
    <property type="entry name" value="MGST1-like"/>
</dbReference>
<name>A0AAN7SSI1_9COLE</name>
<evidence type="ECO:0000256" key="10">
    <source>
        <dbReference type="ARBA" id="ARBA00022989"/>
    </source>
</evidence>
<dbReference type="FunFam" id="1.20.120.550:FF:000002">
    <property type="entry name" value="Microsomal glutathione S-transferase 1"/>
    <property type="match status" value="1"/>
</dbReference>
<keyword evidence="6" id="KW-0808">Transferase</keyword>
<comment type="subunit">
    <text evidence="14">Homotrimer; The trimer binds only one molecule of glutathione.</text>
</comment>
<evidence type="ECO:0000256" key="11">
    <source>
        <dbReference type="ARBA" id="ARBA00022990"/>
    </source>
</evidence>
<comment type="caution">
    <text evidence="18">The sequence shown here is derived from an EMBL/GenBank/DDBJ whole genome shotgun (WGS) entry which is preliminary data.</text>
</comment>
<comment type="similarity">
    <text evidence="4">Belongs to the MAPEG family.</text>
</comment>
<evidence type="ECO:0000256" key="5">
    <source>
        <dbReference type="ARBA" id="ARBA00012452"/>
    </source>
</evidence>
<comment type="function">
    <text evidence="1">Conjugation of reduced glutathione to a wide number of exogenous and endogenous hydrophobic electrophiles.</text>
</comment>
<evidence type="ECO:0000256" key="2">
    <source>
        <dbReference type="ARBA" id="ARBA00004294"/>
    </source>
</evidence>
<keyword evidence="11" id="KW-0007">Acetylation</keyword>
<dbReference type="EMBL" id="JARPUR010000001">
    <property type="protein sequence ID" value="KAK4884475.1"/>
    <property type="molecule type" value="Genomic_DNA"/>
</dbReference>
<gene>
    <name evidence="18" type="ORF">RN001_000746</name>
</gene>
<evidence type="ECO:0000256" key="9">
    <source>
        <dbReference type="ARBA" id="ARBA00022824"/>
    </source>
</evidence>
<dbReference type="SUPFAM" id="SSF161084">
    <property type="entry name" value="MAPEG domain-like"/>
    <property type="match status" value="1"/>
</dbReference>
<evidence type="ECO:0000256" key="3">
    <source>
        <dbReference type="ARBA" id="ARBA00004477"/>
    </source>
</evidence>
<organism evidence="18 19">
    <name type="scientific">Aquatica leii</name>
    <dbReference type="NCBI Taxonomy" id="1421715"/>
    <lineage>
        <taxon>Eukaryota</taxon>
        <taxon>Metazoa</taxon>
        <taxon>Ecdysozoa</taxon>
        <taxon>Arthropoda</taxon>
        <taxon>Hexapoda</taxon>
        <taxon>Insecta</taxon>
        <taxon>Pterygota</taxon>
        <taxon>Neoptera</taxon>
        <taxon>Endopterygota</taxon>
        <taxon>Coleoptera</taxon>
        <taxon>Polyphaga</taxon>
        <taxon>Elateriformia</taxon>
        <taxon>Elateroidea</taxon>
        <taxon>Lampyridae</taxon>
        <taxon>Luciolinae</taxon>
        <taxon>Aquatica</taxon>
    </lineage>
</organism>
<evidence type="ECO:0000256" key="17">
    <source>
        <dbReference type="SAM" id="Phobius"/>
    </source>
</evidence>
<keyword evidence="19" id="KW-1185">Reference proteome</keyword>
<evidence type="ECO:0000256" key="6">
    <source>
        <dbReference type="ARBA" id="ARBA00022679"/>
    </source>
</evidence>
<evidence type="ECO:0000256" key="16">
    <source>
        <dbReference type="ARBA" id="ARBA00049385"/>
    </source>
</evidence>
<evidence type="ECO:0000256" key="8">
    <source>
        <dbReference type="ARBA" id="ARBA00022787"/>
    </source>
</evidence>
<dbReference type="PANTHER" id="PTHR10689:SF6">
    <property type="entry name" value="MICROSOMAL GLUTATHIONE S-TRANSFERASE 1"/>
    <property type="match status" value="1"/>
</dbReference>
<keyword evidence="13 17" id="KW-0472">Membrane</keyword>
<evidence type="ECO:0000313" key="18">
    <source>
        <dbReference type="EMBL" id="KAK4884475.1"/>
    </source>
</evidence>
<dbReference type="InterPro" id="IPR001129">
    <property type="entry name" value="Membr-assoc_MAPEG"/>
</dbReference>
<protein>
    <recommendedName>
        <fullName evidence="15">Microsomal glutathione S-transferase 1</fullName>
        <ecNumber evidence="5">2.5.1.18</ecNumber>
    </recommendedName>
</protein>
<dbReference type="GO" id="GO:0004364">
    <property type="term" value="F:glutathione transferase activity"/>
    <property type="evidence" value="ECO:0007669"/>
    <property type="project" value="UniProtKB-EC"/>
</dbReference>
<evidence type="ECO:0000256" key="14">
    <source>
        <dbReference type="ARBA" id="ARBA00038540"/>
    </source>
</evidence>
<dbReference type="PANTHER" id="PTHR10689">
    <property type="entry name" value="MICROSOMAL GLUTATHIONE S-TRANSFERASE 1"/>
    <property type="match status" value="1"/>
</dbReference>
<proteinExistence type="inferred from homology"/>
<sequence length="154" mass="17262">MSYLSKLISFDNPAFCGYITYSSILVLKMMVMSILTGSQRKKHGVISSPEDAAMLKGKQIIESHPDVDRVRRAHLNDLENIPIFFLAGLGYVLTDPNPAIALNLFRMYTLARVAHTFVYAIYVVPQPARGISWGIGYAITGYMAVRTMLHFGRF</sequence>
<keyword evidence="9" id="KW-0256">Endoplasmic reticulum</keyword>
<dbReference type="Pfam" id="PF01124">
    <property type="entry name" value="MAPEG"/>
    <property type="match status" value="1"/>
</dbReference>
<keyword evidence="8" id="KW-1000">Mitochondrion outer membrane</keyword>
<evidence type="ECO:0000256" key="4">
    <source>
        <dbReference type="ARBA" id="ARBA00010459"/>
    </source>
</evidence>
<keyword evidence="10 17" id="KW-1133">Transmembrane helix</keyword>
<accession>A0AAN7SSI1</accession>
<evidence type="ECO:0000256" key="15">
    <source>
        <dbReference type="ARBA" id="ARBA00039397"/>
    </source>
</evidence>
<comment type="subcellular location">
    <subcellularLocation>
        <location evidence="3">Endoplasmic reticulum membrane</location>
        <topology evidence="3">Multi-pass membrane protein</topology>
    </subcellularLocation>
    <subcellularLocation>
        <location evidence="2">Mitochondrion outer membrane</location>
    </subcellularLocation>
</comment>
<keyword evidence="7 17" id="KW-0812">Transmembrane</keyword>
<keyword evidence="12" id="KW-0496">Mitochondrion</keyword>
<evidence type="ECO:0000256" key="7">
    <source>
        <dbReference type="ARBA" id="ARBA00022692"/>
    </source>
</evidence>
<dbReference type="Gene3D" id="1.20.120.550">
    <property type="entry name" value="Membrane associated eicosanoid/glutathione metabolism-like domain"/>
    <property type="match status" value="1"/>
</dbReference>
<feature type="transmembrane region" description="Helical" evidence="17">
    <location>
        <begin position="12"/>
        <end position="35"/>
    </location>
</feature>
<evidence type="ECO:0000313" key="19">
    <source>
        <dbReference type="Proteomes" id="UP001353858"/>
    </source>
</evidence>
<reference evidence="19" key="1">
    <citation type="submission" date="2023-01" db="EMBL/GenBank/DDBJ databases">
        <title>Key to firefly adult light organ development and bioluminescence: homeobox transcription factors regulate luciferase expression and transportation to peroxisome.</title>
        <authorList>
            <person name="Fu X."/>
        </authorList>
    </citation>
    <scope>NUCLEOTIDE SEQUENCE [LARGE SCALE GENOMIC DNA]</scope>
</reference>
<evidence type="ECO:0000256" key="13">
    <source>
        <dbReference type="ARBA" id="ARBA00023136"/>
    </source>
</evidence>
<dbReference type="GO" id="GO:0005741">
    <property type="term" value="C:mitochondrial outer membrane"/>
    <property type="evidence" value="ECO:0007669"/>
    <property type="project" value="UniProtKB-SubCell"/>
</dbReference>
<dbReference type="InterPro" id="IPR023352">
    <property type="entry name" value="MAPEG-like_dom_sf"/>
</dbReference>
<evidence type="ECO:0000256" key="12">
    <source>
        <dbReference type="ARBA" id="ARBA00023128"/>
    </source>
</evidence>
<dbReference type="AlphaFoldDB" id="A0AAN7SSI1"/>
<evidence type="ECO:0000256" key="1">
    <source>
        <dbReference type="ARBA" id="ARBA00003701"/>
    </source>
</evidence>